<evidence type="ECO:0000259" key="1">
    <source>
        <dbReference type="Pfam" id="PF16356"/>
    </source>
</evidence>
<sequence length="123" mass="13951">MSPDSYIADVRVWSTVLPADLINDWQYIDITRSHPFYNNLIGYWKMNEASSSVLKDYSNTGANLTYTGTASRPLLSDILNPSSQDIRLATPGLIDHSFRIMTWMGIRVDYQTWGLDGKVWSGN</sequence>
<comment type="caution">
    <text evidence="2">The sequence shown here is derived from an EMBL/GenBank/DDBJ whole genome shotgun (WGS) entry which is preliminary data.</text>
</comment>
<evidence type="ECO:0000313" key="2">
    <source>
        <dbReference type="EMBL" id="MCH5598269.1"/>
    </source>
</evidence>
<gene>
    <name evidence="2" type="ORF">MKP09_10285</name>
</gene>
<proteinExistence type="predicted"/>
<dbReference type="RefSeq" id="WP_240827970.1">
    <property type="nucleotide sequence ID" value="NZ_JAKWBL010000001.1"/>
</dbReference>
<dbReference type="Pfam" id="PF16356">
    <property type="entry name" value="DUF4983"/>
    <property type="match status" value="1"/>
</dbReference>
<keyword evidence="3" id="KW-1185">Reference proteome</keyword>
<accession>A0ABS9SIT5</accession>
<dbReference type="Proteomes" id="UP001202248">
    <property type="component" value="Unassembled WGS sequence"/>
</dbReference>
<protein>
    <submittedName>
        <fullName evidence="2">DUF4983 domain-containing protein</fullName>
    </submittedName>
</protein>
<dbReference type="InterPro" id="IPR032309">
    <property type="entry name" value="DUF4983"/>
</dbReference>
<dbReference type="Gene3D" id="2.60.120.200">
    <property type="match status" value="1"/>
</dbReference>
<name>A0ABS9SIT5_9BACT</name>
<organism evidence="2 3">
    <name type="scientific">Niabella ginsengisoli</name>
    <dbReference type="NCBI Taxonomy" id="522298"/>
    <lineage>
        <taxon>Bacteria</taxon>
        <taxon>Pseudomonadati</taxon>
        <taxon>Bacteroidota</taxon>
        <taxon>Chitinophagia</taxon>
        <taxon>Chitinophagales</taxon>
        <taxon>Chitinophagaceae</taxon>
        <taxon>Niabella</taxon>
    </lineage>
</organism>
<evidence type="ECO:0000313" key="3">
    <source>
        <dbReference type="Proteomes" id="UP001202248"/>
    </source>
</evidence>
<reference evidence="2 3" key="1">
    <citation type="submission" date="2022-02" db="EMBL/GenBank/DDBJ databases">
        <authorList>
            <person name="Min J."/>
        </authorList>
    </citation>
    <scope>NUCLEOTIDE SEQUENCE [LARGE SCALE GENOMIC DNA]</scope>
    <source>
        <strain evidence="2 3">GR10-1</strain>
    </source>
</reference>
<dbReference type="EMBL" id="JAKWBL010000001">
    <property type="protein sequence ID" value="MCH5598269.1"/>
    <property type="molecule type" value="Genomic_DNA"/>
</dbReference>
<feature type="domain" description="DUF4983" evidence="1">
    <location>
        <begin position="30"/>
        <end position="120"/>
    </location>
</feature>